<keyword evidence="1" id="KW-0472">Membrane</keyword>
<feature type="transmembrane region" description="Helical" evidence="1">
    <location>
        <begin position="87"/>
        <end position="105"/>
    </location>
</feature>
<feature type="transmembrane region" description="Helical" evidence="1">
    <location>
        <begin position="36"/>
        <end position="57"/>
    </location>
</feature>
<name>A0ABX0H1B3_9ACTN</name>
<accession>A0ABX0H1B3</accession>
<dbReference type="Proteomes" id="UP000800981">
    <property type="component" value="Unassembled WGS sequence"/>
</dbReference>
<evidence type="ECO:0000256" key="1">
    <source>
        <dbReference type="SAM" id="Phobius"/>
    </source>
</evidence>
<sequence length="107" mass="10907">MRNADVLVQAAAASYAANCALGTAAALGVNTRRVGWTHHALFVATASLTAAAVGSAVWRPRPSALALVPAAVPLALIPYLGTHGPRHRVVALSAAPFYAAGLALTRR</sequence>
<keyword evidence="3" id="KW-1185">Reference proteome</keyword>
<protein>
    <recommendedName>
        <fullName evidence="4">Integral membrane protein</fullName>
    </recommendedName>
</protein>
<evidence type="ECO:0008006" key="4">
    <source>
        <dbReference type="Google" id="ProtNLM"/>
    </source>
</evidence>
<organism evidence="2 3">
    <name type="scientific">Motilibacter deserti</name>
    <dbReference type="NCBI Taxonomy" id="2714956"/>
    <lineage>
        <taxon>Bacteria</taxon>
        <taxon>Bacillati</taxon>
        <taxon>Actinomycetota</taxon>
        <taxon>Actinomycetes</taxon>
        <taxon>Motilibacterales</taxon>
        <taxon>Motilibacteraceae</taxon>
        <taxon>Motilibacter</taxon>
    </lineage>
</organism>
<evidence type="ECO:0000313" key="3">
    <source>
        <dbReference type="Proteomes" id="UP000800981"/>
    </source>
</evidence>
<keyword evidence="1" id="KW-1133">Transmembrane helix</keyword>
<reference evidence="2 3" key="1">
    <citation type="submission" date="2020-03" db="EMBL/GenBank/DDBJ databases">
        <title>Two novel Motilibacter sp.</title>
        <authorList>
            <person name="Liu S."/>
        </authorList>
    </citation>
    <scope>NUCLEOTIDE SEQUENCE [LARGE SCALE GENOMIC DNA]</scope>
    <source>
        <strain evidence="2 3">E257</strain>
    </source>
</reference>
<dbReference type="EMBL" id="JAANNP010000059">
    <property type="protein sequence ID" value="NHC15834.1"/>
    <property type="molecule type" value="Genomic_DNA"/>
</dbReference>
<keyword evidence="1" id="KW-0812">Transmembrane</keyword>
<proteinExistence type="predicted"/>
<evidence type="ECO:0000313" key="2">
    <source>
        <dbReference type="EMBL" id="NHC15834.1"/>
    </source>
</evidence>
<feature type="transmembrane region" description="Helical" evidence="1">
    <location>
        <begin position="64"/>
        <end position="81"/>
    </location>
</feature>
<comment type="caution">
    <text evidence="2">The sequence shown here is derived from an EMBL/GenBank/DDBJ whole genome shotgun (WGS) entry which is preliminary data.</text>
</comment>
<gene>
    <name evidence="2" type="ORF">G9H71_18795</name>
</gene>